<reference evidence="1 2" key="1">
    <citation type="submission" date="2013-09" db="EMBL/GenBank/DDBJ databases">
        <authorList>
            <person name="Zeng Z."/>
            <person name="Chen C."/>
        </authorList>
    </citation>
    <scope>NUCLEOTIDE SEQUENCE [LARGE SCALE GENOMIC DNA]</scope>
    <source>
        <strain evidence="1 2">WB 4.1-42</strain>
    </source>
</reference>
<keyword evidence="2" id="KW-1185">Reference proteome</keyword>
<accession>A0A0A2MZJ8</accession>
<name>A0A0A2MZJ8_9FLAO</name>
<gene>
    <name evidence="1" type="ORF">Q766_06610</name>
</gene>
<dbReference type="Proteomes" id="UP000030111">
    <property type="component" value="Unassembled WGS sequence"/>
</dbReference>
<organism evidence="1 2">
    <name type="scientific">Flavobacterium subsaxonicum WB 4.1-42 = DSM 21790</name>
    <dbReference type="NCBI Taxonomy" id="1121898"/>
    <lineage>
        <taxon>Bacteria</taxon>
        <taxon>Pseudomonadati</taxon>
        <taxon>Bacteroidota</taxon>
        <taxon>Flavobacteriia</taxon>
        <taxon>Flavobacteriales</taxon>
        <taxon>Flavobacteriaceae</taxon>
        <taxon>Flavobacterium</taxon>
    </lineage>
</organism>
<sequence length="193" mass="22910">MFKQDVKATFTESLEDINIIRNASRGFKSTLEFDRNAYELMKKRAEREFNQRLLWAYKGKRIFVRADQFGDKQVPNWIDSIIYRLFEVHKITPREIERLMKHIEKRGFMDFPQLDIKKSLIGLNAIQQKKEQESDHIDFIRLAVGLPPSDILFTDKRRKAEIVELGLDKKYKCHVFSGTPEDLKSFKELIRSL</sequence>
<evidence type="ECO:0000313" key="1">
    <source>
        <dbReference type="EMBL" id="KGO93630.1"/>
    </source>
</evidence>
<evidence type="ECO:0000313" key="2">
    <source>
        <dbReference type="Proteomes" id="UP000030111"/>
    </source>
</evidence>
<dbReference type="AlphaFoldDB" id="A0A0A2MZJ8"/>
<comment type="caution">
    <text evidence="1">The sequence shown here is derived from an EMBL/GenBank/DDBJ whole genome shotgun (WGS) entry which is preliminary data.</text>
</comment>
<protein>
    <submittedName>
        <fullName evidence="1">Uncharacterized protein</fullName>
    </submittedName>
</protein>
<proteinExistence type="predicted"/>
<dbReference type="EMBL" id="JRLY01000004">
    <property type="protein sequence ID" value="KGO93630.1"/>
    <property type="molecule type" value="Genomic_DNA"/>
</dbReference>